<dbReference type="GO" id="GO:0003700">
    <property type="term" value="F:DNA-binding transcription factor activity"/>
    <property type="evidence" value="ECO:0007669"/>
    <property type="project" value="InterPro"/>
</dbReference>
<dbReference type="PROSITE" id="PS01124">
    <property type="entry name" value="HTH_ARAC_FAMILY_2"/>
    <property type="match status" value="1"/>
</dbReference>
<evidence type="ECO:0000256" key="1">
    <source>
        <dbReference type="ARBA" id="ARBA00023015"/>
    </source>
</evidence>
<dbReference type="PANTHER" id="PTHR43436:SF2">
    <property type="entry name" value="ARAC_XYLS FAMILY TRANSCRIPTIONAL REGULATOR"/>
    <property type="match status" value="1"/>
</dbReference>
<proteinExistence type="predicted"/>
<dbReference type="PANTHER" id="PTHR43436">
    <property type="entry name" value="ARAC-FAMILY TRANSCRIPTIONAL REGULATOR"/>
    <property type="match status" value="1"/>
</dbReference>
<dbReference type="SMART" id="SM00342">
    <property type="entry name" value="HTH_ARAC"/>
    <property type="match status" value="1"/>
</dbReference>
<feature type="domain" description="HTH araC/xylS-type" evidence="3">
    <location>
        <begin position="217"/>
        <end position="315"/>
    </location>
</feature>
<evidence type="ECO:0000256" key="2">
    <source>
        <dbReference type="ARBA" id="ARBA00023163"/>
    </source>
</evidence>
<reference evidence="4 5" key="1">
    <citation type="submission" date="2016-08" db="EMBL/GenBank/DDBJ databases">
        <authorList>
            <person name="Seilhamer J.J."/>
        </authorList>
    </citation>
    <scope>NUCLEOTIDE SEQUENCE [LARGE SCALE GENOMIC DNA]</scope>
    <source>
        <strain evidence="4 5">CFBP4690</strain>
    </source>
</reference>
<protein>
    <recommendedName>
        <fullName evidence="3">HTH araC/xylS-type domain-containing protein</fullName>
    </recommendedName>
</protein>
<dbReference type="InterPro" id="IPR018060">
    <property type="entry name" value="HTH_AraC"/>
</dbReference>
<dbReference type="InterPro" id="IPR009057">
    <property type="entry name" value="Homeodomain-like_sf"/>
</dbReference>
<dbReference type="EMBL" id="MDEC01000002">
    <property type="protein sequence ID" value="PPU66255.1"/>
    <property type="molecule type" value="Genomic_DNA"/>
</dbReference>
<keyword evidence="1" id="KW-0805">Transcription regulation</keyword>
<dbReference type="SUPFAM" id="SSF46689">
    <property type="entry name" value="Homeodomain-like"/>
    <property type="match status" value="2"/>
</dbReference>
<evidence type="ECO:0000313" key="5">
    <source>
        <dbReference type="Proteomes" id="UP000237872"/>
    </source>
</evidence>
<dbReference type="Gene3D" id="1.10.10.60">
    <property type="entry name" value="Homeodomain-like"/>
    <property type="match status" value="2"/>
</dbReference>
<dbReference type="AlphaFoldDB" id="A0A2S7CXE2"/>
<evidence type="ECO:0000313" key="4">
    <source>
        <dbReference type="EMBL" id="PPU66255.1"/>
    </source>
</evidence>
<keyword evidence="2" id="KW-0804">Transcription</keyword>
<dbReference type="InterPro" id="IPR009594">
    <property type="entry name" value="Tscrpt_reg_HTH_AraC_N"/>
</dbReference>
<organism evidence="4 5">
    <name type="scientific">Xanthomonas codiaei</name>
    <dbReference type="NCBI Taxonomy" id="56463"/>
    <lineage>
        <taxon>Bacteria</taxon>
        <taxon>Pseudomonadati</taxon>
        <taxon>Pseudomonadota</taxon>
        <taxon>Gammaproteobacteria</taxon>
        <taxon>Lysobacterales</taxon>
        <taxon>Lysobacteraceae</taxon>
        <taxon>Xanthomonas</taxon>
    </lineage>
</organism>
<dbReference type="GO" id="GO:0043565">
    <property type="term" value="F:sequence-specific DNA binding"/>
    <property type="evidence" value="ECO:0007669"/>
    <property type="project" value="InterPro"/>
</dbReference>
<gene>
    <name evidence="4" type="ORF">XcodCFBP4690_01575</name>
</gene>
<name>A0A2S7CXE2_9XANT</name>
<accession>A0A2S7CXE2</accession>
<evidence type="ECO:0000259" key="3">
    <source>
        <dbReference type="PROSITE" id="PS01124"/>
    </source>
</evidence>
<dbReference type="Pfam" id="PF06719">
    <property type="entry name" value="AraC_N"/>
    <property type="match status" value="1"/>
</dbReference>
<dbReference type="Proteomes" id="UP000237872">
    <property type="component" value="Unassembled WGS sequence"/>
</dbReference>
<comment type="caution">
    <text evidence="4">The sequence shown here is derived from an EMBL/GenBank/DDBJ whole genome shotgun (WGS) entry which is preliminary data.</text>
</comment>
<sequence length="336" mass="37309">MRHRGPHAYSATIFSGDVPMAPGRHALHLSTQMQEMARRIGALATSDGFLPSALPEVRLMRSGRHLSRRPMIYAPSVVIIAQGRKLARFADRTFAYDPGHCLTLNVPLPFESETFGTPSEPVLGMVVRITPALVTELLLQLDAPPPESALQAMQACPMDDALADAALRLLACMRRPEEARILRPALIRELTYRLLDSAHGSNLRALGHTGSRFGQIAKILNRLHTDYAQDHDIERMARDAGMSLSSFHAHFKHITASSPLQYLKTIRLHRARMFMVNERMSASQAAARVGYESVSQFGREFKRLFGDTPGNITAQLRAILSERGIAQLHGTPEFFD</sequence>
<dbReference type="Pfam" id="PF12833">
    <property type="entry name" value="HTH_18"/>
    <property type="match status" value="1"/>
</dbReference>